<accession>A0A4Y2RZ75</accession>
<feature type="transmembrane region" description="Helical" evidence="2">
    <location>
        <begin position="14"/>
        <end position="36"/>
    </location>
</feature>
<dbReference type="Proteomes" id="UP000499080">
    <property type="component" value="Unassembled WGS sequence"/>
</dbReference>
<keyword evidence="2" id="KW-0472">Membrane</keyword>
<dbReference type="PROSITE" id="PS51448">
    <property type="entry name" value="P_TREFOIL_2"/>
    <property type="match status" value="1"/>
</dbReference>
<keyword evidence="5" id="KW-1185">Reference proteome</keyword>
<sequence length="146" mass="16415">MFRNGEPPSKRTRLIIFGSVAAFVVLLLVVILAVYLRPKKDELPVLNTTDRIECPGFKAEAECKAHGCEYAKVQNGPACFMKKDKFGYKVAGYASGFNSESAFLENNYLLPPFGITPYGPQIPSPMFEVRYITEDIVRIKVRCEKE</sequence>
<evidence type="ECO:0000313" key="4">
    <source>
        <dbReference type="EMBL" id="GBN81061.1"/>
    </source>
</evidence>
<comment type="caution">
    <text evidence="4">The sequence shown here is derived from an EMBL/GenBank/DDBJ whole genome shotgun (WGS) entry which is preliminary data.</text>
</comment>
<gene>
    <name evidence="4" type="ORF">AVEN_32482_1</name>
</gene>
<evidence type="ECO:0000256" key="1">
    <source>
        <dbReference type="PROSITE-ProRule" id="PRU00779"/>
    </source>
</evidence>
<dbReference type="Pfam" id="PF00088">
    <property type="entry name" value="Trefoil"/>
    <property type="match status" value="1"/>
</dbReference>
<keyword evidence="2" id="KW-0812">Transmembrane</keyword>
<protein>
    <recommendedName>
        <fullName evidence="3">P-type domain-containing protein</fullName>
    </recommendedName>
</protein>
<evidence type="ECO:0000259" key="3">
    <source>
        <dbReference type="PROSITE" id="PS51448"/>
    </source>
</evidence>
<dbReference type="EMBL" id="BGPR01019133">
    <property type="protein sequence ID" value="GBN81061.1"/>
    <property type="molecule type" value="Genomic_DNA"/>
</dbReference>
<comment type="caution">
    <text evidence="1">Lacks conserved residue(s) required for the propagation of feature annotation.</text>
</comment>
<reference evidence="4 5" key="1">
    <citation type="journal article" date="2019" name="Sci. Rep.">
        <title>Orb-weaving spider Araneus ventricosus genome elucidates the spidroin gene catalogue.</title>
        <authorList>
            <person name="Kono N."/>
            <person name="Nakamura H."/>
            <person name="Ohtoshi R."/>
            <person name="Moran D.A.P."/>
            <person name="Shinohara A."/>
            <person name="Yoshida Y."/>
            <person name="Fujiwara M."/>
            <person name="Mori M."/>
            <person name="Tomita M."/>
            <person name="Arakawa K."/>
        </authorList>
    </citation>
    <scope>NUCLEOTIDE SEQUENCE [LARGE SCALE GENOMIC DNA]</scope>
</reference>
<evidence type="ECO:0000256" key="2">
    <source>
        <dbReference type="SAM" id="Phobius"/>
    </source>
</evidence>
<feature type="domain" description="P-type" evidence="3">
    <location>
        <begin position="41"/>
        <end position="83"/>
    </location>
</feature>
<dbReference type="AlphaFoldDB" id="A0A4Y2RZ75"/>
<keyword evidence="2" id="KW-1133">Transmembrane helix</keyword>
<proteinExistence type="predicted"/>
<name>A0A4Y2RZ75_ARAVE</name>
<evidence type="ECO:0000313" key="5">
    <source>
        <dbReference type="Proteomes" id="UP000499080"/>
    </source>
</evidence>
<dbReference type="InterPro" id="IPR000519">
    <property type="entry name" value="P_trefoil_dom"/>
</dbReference>
<organism evidence="4 5">
    <name type="scientific">Araneus ventricosus</name>
    <name type="common">Orbweaver spider</name>
    <name type="synonym">Epeira ventricosa</name>
    <dbReference type="NCBI Taxonomy" id="182803"/>
    <lineage>
        <taxon>Eukaryota</taxon>
        <taxon>Metazoa</taxon>
        <taxon>Ecdysozoa</taxon>
        <taxon>Arthropoda</taxon>
        <taxon>Chelicerata</taxon>
        <taxon>Arachnida</taxon>
        <taxon>Araneae</taxon>
        <taxon>Araneomorphae</taxon>
        <taxon>Entelegynae</taxon>
        <taxon>Araneoidea</taxon>
        <taxon>Araneidae</taxon>
        <taxon>Araneus</taxon>
    </lineage>
</organism>